<dbReference type="CDD" id="cd17535">
    <property type="entry name" value="REC_NarL-like"/>
    <property type="match status" value="1"/>
</dbReference>
<dbReference type="InterPro" id="IPR058245">
    <property type="entry name" value="NreC/VraR/RcsB-like_REC"/>
</dbReference>
<evidence type="ECO:0000256" key="4">
    <source>
        <dbReference type="ARBA" id="ARBA00023163"/>
    </source>
</evidence>
<dbReference type="PROSITE" id="PS50110">
    <property type="entry name" value="RESPONSE_REGULATORY"/>
    <property type="match status" value="1"/>
</dbReference>
<evidence type="ECO:0000313" key="8">
    <source>
        <dbReference type="EMBL" id="MBE2999555.1"/>
    </source>
</evidence>
<dbReference type="SUPFAM" id="SSF46894">
    <property type="entry name" value="C-terminal effector domain of the bipartite response regulators"/>
    <property type="match status" value="1"/>
</dbReference>
<dbReference type="RefSeq" id="WP_193122215.1">
    <property type="nucleotide sequence ID" value="NZ_JADBGI010000009.1"/>
</dbReference>
<dbReference type="SMART" id="SM00448">
    <property type="entry name" value="REC"/>
    <property type="match status" value="1"/>
</dbReference>
<sequence length="216" mass="22637">MVRVVLVDDESLVRAGLAALVGAEPDMEVVGEAEDGAAVPDLVARCAPDVVLMDVRMPRLDGIEATRALMRAPAPPKVIVVTTFDSDEYVYGALRAGAQGFVLKRSRPEDILAAVRVVHAGESLLFPSAIRALARAHAGADGPRVRAVAALSGRESDVLVLMARGLSNSEISGELFLGVETVKTHVSAILAKLGVRDRTQAVIAAYDSGLVGVHRG</sequence>
<dbReference type="PROSITE" id="PS00622">
    <property type="entry name" value="HTH_LUXR_1"/>
    <property type="match status" value="1"/>
</dbReference>
<dbReference type="Pfam" id="PF00196">
    <property type="entry name" value="GerE"/>
    <property type="match status" value="1"/>
</dbReference>
<proteinExistence type="predicted"/>
<dbReference type="CDD" id="cd06170">
    <property type="entry name" value="LuxR_C_like"/>
    <property type="match status" value="1"/>
</dbReference>
<keyword evidence="3" id="KW-0238">DNA-binding</keyword>
<dbReference type="PANTHER" id="PTHR43214:SF24">
    <property type="entry name" value="TRANSCRIPTIONAL REGULATORY PROTEIN NARL-RELATED"/>
    <property type="match status" value="1"/>
</dbReference>
<dbReference type="PRINTS" id="PR00038">
    <property type="entry name" value="HTHLUXR"/>
</dbReference>
<evidence type="ECO:0000256" key="5">
    <source>
        <dbReference type="PROSITE-ProRule" id="PRU00169"/>
    </source>
</evidence>
<comment type="caution">
    <text evidence="8">The sequence shown here is derived from an EMBL/GenBank/DDBJ whole genome shotgun (WGS) entry which is preliminary data.</text>
</comment>
<dbReference type="SUPFAM" id="SSF52172">
    <property type="entry name" value="CheY-like"/>
    <property type="match status" value="1"/>
</dbReference>
<dbReference type="Gene3D" id="3.40.50.2300">
    <property type="match status" value="1"/>
</dbReference>
<keyword evidence="1 5" id="KW-0597">Phosphoprotein</keyword>
<protein>
    <submittedName>
        <fullName evidence="8">Response regulator transcription factor</fullName>
    </submittedName>
</protein>
<feature type="domain" description="HTH luxR-type" evidence="6">
    <location>
        <begin position="144"/>
        <end position="209"/>
    </location>
</feature>
<evidence type="ECO:0000256" key="1">
    <source>
        <dbReference type="ARBA" id="ARBA00022553"/>
    </source>
</evidence>
<evidence type="ECO:0000259" key="7">
    <source>
        <dbReference type="PROSITE" id="PS50110"/>
    </source>
</evidence>
<dbReference type="InterPro" id="IPR001789">
    <property type="entry name" value="Sig_transdc_resp-reg_receiver"/>
</dbReference>
<dbReference type="Proteomes" id="UP000806528">
    <property type="component" value="Unassembled WGS sequence"/>
</dbReference>
<dbReference type="InterPro" id="IPR039420">
    <property type="entry name" value="WalR-like"/>
</dbReference>
<reference evidence="8 9" key="1">
    <citation type="submission" date="2020-09" db="EMBL/GenBank/DDBJ databases">
        <title>Diversity and distribution of actinomycetes associated with coral in the coast of Hainan.</title>
        <authorList>
            <person name="Li F."/>
        </authorList>
    </citation>
    <scope>NUCLEOTIDE SEQUENCE [LARGE SCALE GENOMIC DNA]</scope>
    <source>
        <strain evidence="8 9">HNM0947</strain>
    </source>
</reference>
<dbReference type="Pfam" id="PF00072">
    <property type="entry name" value="Response_reg"/>
    <property type="match status" value="1"/>
</dbReference>
<feature type="domain" description="Response regulatory" evidence="7">
    <location>
        <begin position="3"/>
        <end position="119"/>
    </location>
</feature>
<dbReference type="PANTHER" id="PTHR43214">
    <property type="entry name" value="TWO-COMPONENT RESPONSE REGULATOR"/>
    <property type="match status" value="1"/>
</dbReference>
<dbReference type="EMBL" id="JADBGI010000009">
    <property type="protein sequence ID" value="MBE2999555.1"/>
    <property type="molecule type" value="Genomic_DNA"/>
</dbReference>
<organism evidence="8 9">
    <name type="scientific">Nocardiopsis coralli</name>
    <dbReference type="NCBI Taxonomy" id="2772213"/>
    <lineage>
        <taxon>Bacteria</taxon>
        <taxon>Bacillati</taxon>
        <taxon>Actinomycetota</taxon>
        <taxon>Actinomycetes</taxon>
        <taxon>Streptosporangiales</taxon>
        <taxon>Nocardiopsidaceae</taxon>
        <taxon>Nocardiopsis</taxon>
    </lineage>
</organism>
<evidence type="ECO:0000313" key="9">
    <source>
        <dbReference type="Proteomes" id="UP000806528"/>
    </source>
</evidence>
<keyword evidence="2" id="KW-0805">Transcription regulation</keyword>
<dbReference type="InterPro" id="IPR011006">
    <property type="entry name" value="CheY-like_superfamily"/>
</dbReference>
<keyword evidence="4" id="KW-0804">Transcription</keyword>
<gene>
    <name evidence="8" type="ORF">IDM40_12680</name>
</gene>
<dbReference type="SMART" id="SM00421">
    <property type="entry name" value="HTH_LUXR"/>
    <property type="match status" value="1"/>
</dbReference>
<evidence type="ECO:0000256" key="3">
    <source>
        <dbReference type="ARBA" id="ARBA00023125"/>
    </source>
</evidence>
<dbReference type="InterPro" id="IPR016032">
    <property type="entry name" value="Sig_transdc_resp-reg_C-effctor"/>
</dbReference>
<dbReference type="InterPro" id="IPR000792">
    <property type="entry name" value="Tscrpt_reg_LuxR_C"/>
</dbReference>
<accession>A0ABR9P779</accession>
<dbReference type="PROSITE" id="PS50043">
    <property type="entry name" value="HTH_LUXR_2"/>
    <property type="match status" value="1"/>
</dbReference>
<name>A0ABR9P779_9ACTN</name>
<keyword evidence="9" id="KW-1185">Reference proteome</keyword>
<evidence type="ECO:0000256" key="2">
    <source>
        <dbReference type="ARBA" id="ARBA00023015"/>
    </source>
</evidence>
<evidence type="ECO:0000259" key="6">
    <source>
        <dbReference type="PROSITE" id="PS50043"/>
    </source>
</evidence>
<feature type="modified residue" description="4-aspartylphosphate" evidence="5">
    <location>
        <position position="54"/>
    </location>
</feature>